<accession>A0AAV0TJE8</accession>
<gene>
    <name evidence="1" type="ORF">HBR001_LOCUS2670</name>
</gene>
<organism evidence="1 2">
    <name type="scientific">Hyaloperonospora brassicae</name>
    <name type="common">Brassica downy mildew</name>
    <name type="synonym">Peronospora brassicae</name>
    <dbReference type="NCBI Taxonomy" id="162125"/>
    <lineage>
        <taxon>Eukaryota</taxon>
        <taxon>Sar</taxon>
        <taxon>Stramenopiles</taxon>
        <taxon>Oomycota</taxon>
        <taxon>Peronosporomycetes</taxon>
        <taxon>Peronosporales</taxon>
        <taxon>Peronosporaceae</taxon>
        <taxon>Hyaloperonospora</taxon>
    </lineage>
</organism>
<name>A0AAV0TJE8_HYABA</name>
<dbReference type="AlphaFoldDB" id="A0AAV0TJE8"/>
<dbReference type="InterPro" id="IPR032245">
    <property type="entry name" value="RMI2"/>
</dbReference>
<dbReference type="EMBL" id="CANTFL010000388">
    <property type="protein sequence ID" value="CAI5721629.1"/>
    <property type="molecule type" value="Genomic_DNA"/>
</dbReference>
<proteinExistence type="predicted"/>
<dbReference type="PANTHER" id="PTHR33962:SF1">
    <property type="entry name" value="RECQ-MEDIATED GENOME INSTABILITY PROTEIN 2"/>
    <property type="match status" value="1"/>
</dbReference>
<protein>
    <recommendedName>
        <fullName evidence="3">CST complex subunit Stn1 N-terminal domain-containing protein</fullName>
    </recommendedName>
</protein>
<sequence>MATAAPGRRGNDSSTVKAFVGQIHTALQVPTRSVVRINGIECSRLWLQGVVVSTTEGCAQCTVDDGTGVLRLELKSYLKRVPSGIDARPRVGDYVMAIGPMQKTKGSTDLSMRAMLAHQVIKLDAKQQREPMWYLEVIEYWTSVVQSAATTSTAEEQL</sequence>
<reference evidence="1" key="1">
    <citation type="submission" date="2022-12" db="EMBL/GenBank/DDBJ databases">
        <authorList>
            <person name="Webb A."/>
        </authorList>
    </citation>
    <scope>NUCLEOTIDE SEQUENCE</scope>
    <source>
        <strain evidence="1">Hp1</strain>
    </source>
</reference>
<dbReference type="GO" id="GO:0043007">
    <property type="term" value="P:maintenance of rDNA"/>
    <property type="evidence" value="ECO:0007669"/>
    <property type="project" value="TreeGrafter"/>
</dbReference>
<evidence type="ECO:0000313" key="1">
    <source>
        <dbReference type="EMBL" id="CAI5721629.1"/>
    </source>
</evidence>
<dbReference type="InterPro" id="IPR012340">
    <property type="entry name" value="NA-bd_OB-fold"/>
</dbReference>
<dbReference type="GO" id="GO:0006281">
    <property type="term" value="P:DNA repair"/>
    <property type="evidence" value="ECO:0007669"/>
    <property type="project" value="TreeGrafter"/>
</dbReference>
<dbReference type="PANTHER" id="PTHR33962">
    <property type="entry name" value="RECQ-MEDIATED GENOME INSTABILITY PROTEIN 2 RMI2"/>
    <property type="match status" value="1"/>
</dbReference>
<evidence type="ECO:0000313" key="2">
    <source>
        <dbReference type="Proteomes" id="UP001162031"/>
    </source>
</evidence>
<dbReference type="Gene3D" id="2.40.50.140">
    <property type="entry name" value="Nucleic acid-binding proteins"/>
    <property type="match status" value="1"/>
</dbReference>
<dbReference type="GO" id="GO:0033045">
    <property type="term" value="P:regulation of sister chromatid segregation"/>
    <property type="evidence" value="ECO:0007669"/>
    <property type="project" value="TreeGrafter"/>
</dbReference>
<dbReference type="Pfam" id="PF16100">
    <property type="entry name" value="RMI2"/>
    <property type="match status" value="1"/>
</dbReference>
<dbReference type="Proteomes" id="UP001162031">
    <property type="component" value="Unassembled WGS sequence"/>
</dbReference>
<dbReference type="GO" id="GO:0005829">
    <property type="term" value="C:cytosol"/>
    <property type="evidence" value="ECO:0007669"/>
    <property type="project" value="TreeGrafter"/>
</dbReference>
<dbReference type="GO" id="GO:0016607">
    <property type="term" value="C:nuclear speck"/>
    <property type="evidence" value="ECO:0007669"/>
    <property type="project" value="TreeGrafter"/>
</dbReference>
<comment type="caution">
    <text evidence="1">The sequence shown here is derived from an EMBL/GenBank/DDBJ whole genome shotgun (WGS) entry which is preliminary data.</text>
</comment>
<dbReference type="GO" id="GO:2000042">
    <property type="term" value="P:negative regulation of double-strand break repair via homologous recombination"/>
    <property type="evidence" value="ECO:0007669"/>
    <property type="project" value="TreeGrafter"/>
</dbReference>
<keyword evidence="2" id="KW-1185">Reference proteome</keyword>
<evidence type="ECO:0008006" key="3">
    <source>
        <dbReference type="Google" id="ProtNLM"/>
    </source>
</evidence>